<sequence>MRTLLVGCMLLLSVLHARPAAAAYSHAQRIPAAELTALARAAIARMPHGADIAYLPVSALSDQFVDLGRVSLHLRSPLVTSAYVNVPIAIDLNGHFLRTVFVGYRIQHYVMAATASHDLAPGTVLSAQDLKMAMVPFTGLPLNGTKVLVGRQIIAPVRAGQPIAIEQTLVNEIVRAGMSCVLVIRDRGVSLVADVIARSSGGLGDQVSLYNPQTNKLLSGTVVGPDRVELDLSGGDGR</sequence>
<protein>
    <recommendedName>
        <fullName evidence="4">SAF domain-containing protein</fullName>
    </recommendedName>
</protein>
<dbReference type="CDD" id="cd11614">
    <property type="entry name" value="SAF_CpaB_FlgA_like"/>
    <property type="match status" value="1"/>
</dbReference>
<evidence type="ECO:0000256" key="2">
    <source>
        <dbReference type="ARBA" id="ARBA00022729"/>
    </source>
</evidence>
<dbReference type="InterPro" id="IPR039246">
    <property type="entry name" value="Flagellar_FlgA"/>
</dbReference>
<feature type="domain" description="SAF" evidence="4">
    <location>
        <begin position="110"/>
        <end position="169"/>
    </location>
</feature>
<name>E6PCC5_9ZZZZ</name>
<dbReference type="Pfam" id="PF13144">
    <property type="entry name" value="ChapFlgA"/>
    <property type="match status" value="1"/>
</dbReference>
<dbReference type="InterPro" id="IPR013974">
    <property type="entry name" value="SAF"/>
</dbReference>
<organism evidence="5">
    <name type="scientific">mine drainage metagenome</name>
    <dbReference type="NCBI Taxonomy" id="410659"/>
    <lineage>
        <taxon>unclassified sequences</taxon>
        <taxon>metagenomes</taxon>
        <taxon>ecological metagenomes</taxon>
    </lineage>
</organism>
<dbReference type="SMART" id="SM00858">
    <property type="entry name" value="SAF"/>
    <property type="match status" value="1"/>
</dbReference>
<reference evidence="5" key="1">
    <citation type="submission" date="2009-10" db="EMBL/GenBank/DDBJ databases">
        <title>Diversity of trophic interactions inside an arsenic-rich microbial ecosystem.</title>
        <authorList>
            <person name="Bertin P.N."/>
            <person name="Heinrich-Salmeron A."/>
            <person name="Pelletier E."/>
            <person name="Goulhen-Chollet F."/>
            <person name="Arsene-Ploetze F."/>
            <person name="Gallien S."/>
            <person name="Calteau A."/>
            <person name="Vallenet D."/>
            <person name="Casiot C."/>
            <person name="Chane-Woon-Ming B."/>
            <person name="Giloteaux L."/>
            <person name="Barakat M."/>
            <person name="Bonnefoy V."/>
            <person name="Bruneel O."/>
            <person name="Chandler M."/>
            <person name="Cleiss J."/>
            <person name="Duran R."/>
            <person name="Elbaz-Poulichet F."/>
            <person name="Fonknechten N."/>
            <person name="Lauga B."/>
            <person name="Mornico D."/>
            <person name="Ortet P."/>
            <person name="Schaeffer C."/>
            <person name="Siguier P."/>
            <person name="Alexander Thil Smith A."/>
            <person name="Van Dorsselaer A."/>
            <person name="Weissenbach J."/>
            <person name="Medigue C."/>
            <person name="Le Paslier D."/>
        </authorList>
    </citation>
    <scope>NUCLEOTIDE SEQUENCE</scope>
</reference>
<evidence type="ECO:0000313" key="5">
    <source>
        <dbReference type="EMBL" id="CBH74108.1"/>
    </source>
</evidence>
<dbReference type="AlphaFoldDB" id="E6PCC5"/>
<keyword evidence="3" id="KW-0574">Periplasm</keyword>
<dbReference type="PANTHER" id="PTHR36307:SF1">
    <property type="entry name" value="FLAGELLA BASAL BODY P-RING FORMATION PROTEIN FLGA"/>
    <property type="match status" value="1"/>
</dbReference>
<accession>E6PCC5</accession>
<proteinExistence type="predicted"/>
<comment type="subcellular location">
    <subcellularLocation>
        <location evidence="1">Periplasm</location>
    </subcellularLocation>
</comment>
<evidence type="ECO:0000259" key="4">
    <source>
        <dbReference type="SMART" id="SM00858"/>
    </source>
</evidence>
<evidence type="ECO:0000256" key="3">
    <source>
        <dbReference type="ARBA" id="ARBA00022764"/>
    </source>
</evidence>
<dbReference type="GO" id="GO:0044780">
    <property type="term" value="P:bacterial-type flagellum assembly"/>
    <property type="evidence" value="ECO:0007669"/>
    <property type="project" value="InterPro"/>
</dbReference>
<keyword evidence="2" id="KW-0732">Signal</keyword>
<dbReference type="GO" id="GO:0042597">
    <property type="term" value="C:periplasmic space"/>
    <property type="evidence" value="ECO:0007669"/>
    <property type="project" value="UniProtKB-SubCell"/>
</dbReference>
<dbReference type="InterPro" id="IPR017585">
    <property type="entry name" value="SAF_FlgA"/>
</dbReference>
<comment type="caution">
    <text evidence="5">The sequence shown here is derived from an EMBL/GenBank/DDBJ whole genome shotgun (WGS) entry which is preliminary data.</text>
</comment>
<evidence type="ECO:0000256" key="1">
    <source>
        <dbReference type="ARBA" id="ARBA00004418"/>
    </source>
</evidence>
<dbReference type="PANTHER" id="PTHR36307">
    <property type="entry name" value="FLAGELLA BASAL BODY P-RING FORMATION PROTEIN FLGA"/>
    <property type="match status" value="1"/>
</dbReference>
<gene>
    <name evidence="5" type="ORF">CARN1_1995</name>
</gene>
<dbReference type="NCBIfam" id="TIGR03170">
    <property type="entry name" value="flgA_cterm"/>
    <property type="match status" value="1"/>
</dbReference>
<dbReference type="EMBL" id="CABL01000001">
    <property type="protein sequence ID" value="CBH74108.1"/>
    <property type="molecule type" value="Genomic_DNA"/>
</dbReference>
<dbReference type="Gene3D" id="2.30.30.760">
    <property type="match status" value="1"/>
</dbReference>